<evidence type="ECO:0000256" key="2">
    <source>
        <dbReference type="ARBA" id="ARBA00010304"/>
    </source>
</evidence>
<sequence length="369" mass="39983">MGVATRVGDSKLTLLDANHCPGAAMLLVERLDGRRFLHTGDFRATDAMAELQPLRDGARIHTLYLDNTYCSPEFCFPSQEEAVEAVAMLAVEALALDPSTLFVVGSYTVGKEKVIIAVAEVLNCKVAVTPDKLRILRCLDLESLGAQRLTTSWASTQLHVLPMARLTLQGLARHLAGFPGRYGRLVAFKPTGWAYSGTAPRPQTRGNVTIYGVPYSEHSSYSELRQFVRRLAPSRVVPTVMPAPTATRRALARWLGEGPPSPPPHAVPGPPGPLVWIRGPPPPRAGRGGRCSGRGRRTLPPPLPPPGGVGQPALLLRGPSLESSQWRHRHGEHQHQPHLHCEPCVRPPLEGSLLLRDQWDGDAVGRAGG</sequence>
<dbReference type="GO" id="GO:0003684">
    <property type="term" value="F:damaged DNA binding"/>
    <property type="evidence" value="ECO:0007669"/>
    <property type="project" value="TreeGrafter"/>
</dbReference>
<dbReference type="KEGG" id="pmrn:116937613"/>
<dbReference type="GO" id="GO:0005634">
    <property type="term" value="C:nucleus"/>
    <property type="evidence" value="ECO:0007669"/>
    <property type="project" value="UniProtKB-SubCell"/>
</dbReference>
<dbReference type="InterPro" id="IPR011084">
    <property type="entry name" value="DRMBL"/>
</dbReference>
<dbReference type="Gene3D" id="3.40.50.12650">
    <property type="match status" value="1"/>
</dbReference>
<comment type="similarity">
    <text evidence="2">Belongs to the DNA repair metallo-beta-lactamase (DRMBL) family.</text>
</comment>
<evidence type="ECO:0000313" key="8">
    <source>
        <dbReference type="Proteomes" id="UP001318040"/>
    </source>
</evidence>
<evidence type="ECO:0000256" key="3">
    <source>
        <dbReference type="ARBA" id="ARBA00022763"/>
    </source>
</evidence>
<evidence type="ECO:0000313" key="9">
    <source>
        <dbReference type="RefSeq" id="XP_032800657.1"/>
    </source>
</evidence>
<dbReference type="SUPFAM" id="SSF56281">
    <property type="entry name" value="Metallo-hydrolase/oxidoreductase"/>
    <property type="match status" value="1"/>
</dbReference>
<protein>
    <submittedName>
        <fullName evidence="9">DNA cross-link repair 1A protein-like</fullName>
    </submittedName>
</protein>
<dbReference type="AlphaFoldDB" id="A0AAJ7SLM5"/>
<keyword evidence="4" id="KW-0234">DNA repair</keyword>
<gene>
    <name evidence="9" type="primary">LOC116937613</name>
</gene>
<accession>A0AAJ7SLM5</accession>
<dbReference type="RefSeq" id="XP_032800657.1">
    <property type="nucleotide sequence ID" value="XM_032944766.1"/>
</dbReference>
<keyword evidence="8" id="KW-1185">Reference proteome</keyword>
<name>A0AAJ7SLM5_PETMA</name>
<dbReference type="PANTHER" id="PTHR23240:SF6">
    <property type="entry name" value="DNA CROSS-LINK REPAIR 1A PROTEIN"/>
    <property type="match status" value="1"/>
</dbReference>
<comment type="subcellular location">
    <subcellularLocation>
        <location evidence="1">Nucleus</location>
    </subcellularLocation>
</comment>
<dbReference type="Pfam" id="PF07522">
    <property type="entry name" value="DRMBL"/>
    <property type="match status" value="1"/>
</dbReference>
<evidence type="ECO:0000256" key="4">
    <source>
        <dbReference type="ARBA" id="ARBA00023204"/>
    </source>
</evidence>
<dbReference type="GO" id="GO:0035312">
    <property type="term" value="F:5'-3' DNA exonuclease activity"/>
    <property type="evidence" value="ECO:0007669"/>
    <property type="project" value="TreeGrafter"/>
</dbReference>
<feature type="region of interest" description="Disordered" evidence="6">
    <location>
        <begin position="280"/>
        <end position="308"/>
    </location>
</feature>
<dbReference type="InterPro" id="IPR036866">
    <property type="entry name" value="RibonucZ/Hydroxyglut_hydro"/>
</dbReference>
<evidence type="ECO:0000259" key="7">
    <source>
        <dbReference type="Pfam" id="PF07522"/>
    </source>
</evidence>
<dbReference type="Proteomes" id="UP001318040">
    <property type="component" value="Unplaced"/>
</dbReference>
<dbReference type="GO" id="GO:0036297">
    <property type="term" value="P:interstrand cross-link repair"/>
    <property type="evidence" value="ECO:0007669"/>
    <property type="project" value="TreeGrafter"/>
</dbReference>
<evidence type="ECO:0000256" key="6">
    <source>
        <dbReference type="SAM" id="MobiDB-lite"/>
    </source>
</evidence>
<dbReference type="FunFam" id="3.40.50.12650:FF:000001">
    <property type="entry name" value="DNA cross-link repair 1A"/>
    <property type="match status" value="1"/>
</dbReference>
<evidence type="ECO:0000256" key="1">
    <source>
        <dbReference type="ARBA" id="ARBA00004123"/>
    </source>
</evidence>
<dbReference type="GO" id="GO:0006303">
    <property type="term" value="P:double-strand break repair via nonhomologous end joining"/>
    <property type="evidence" value="ECO:0007669"/>
    <property type="project" value="TreeGrafter"/>
</dbReference>
<reference evidence="9" key="1">
    <citation type="submission" date="2025-08" db="UniProtKB">
        <authorList>
            <consortium name="RefSeq"/>
        </authorList>
    </citation>
    <scope>IDENTIFICATION</scope>
    <source>
        <tissue evidence="9">Sperm</tissue>
    </source>
</reference>
<dbReference type="PANTHER" id="PTHR23240">
    <property type="entry name" value="DNA CROSS-LINK REPAIR PROTEIN PSO2/SNM1-RELATED"/>
    <property type="match status" value="1"/>
</dbReference>
<organism evidence="8 9">
    <name type="scientific">Petromyzon marinus</name>
    <name type="common">Sea lamprey</name>
    <dbReference type="NCBI Taxonomy" id="7757"/>
    <lineage>
        <taxon>Eukaryota</taxon>
        <taxon>Metazoa</taxon>
        <taxon>Chordata</taxon>
        <taxon>Craniata</taxon>
        <taxon>Vertebrata</taxon>
        <taxon>Cyclostomata</taxon>
        <taxon>Hyperoartia</taxon>
        <taxon>Petromyzontiformes</taxon>
        <taxon>Petromyzontidae</taxon>
        <taxon>Petromyzon</taxon>
    </lineage>
</organism>
<evidence type="ECO:0000256" key="5">
    <source>
        <dbReference type="ARBA" id="ARBA00023242"/>
    </source>
</evidence>
<keyword evidence="3" id="KW-0227">DNA damage</keyword>
<keyword evidence="5" id="KW-0539">Nucleus</keyword>
<feature type="domain" description="DNA repair metallo-beta-lactamase" evidence="7">
    <location>
        <begin position="147"/>
        <end position="242"/>
    </location>
</feature>
<proteinExistence type="inferred from homology"/>